<protein>
    <submittedName>
        <fullName evidence="1">Uncharacterized protein</fullName>
    </submittedName>
</protein>
<proteinExistence type="predicted"/>
<organism evidence="1 2">
    <name type="scientific">Alistipes onderdonkii</name>
    <dbReference type="NCBI Taxonomy" id="328813"/>
    <lineage>
        <taxon>Bacteria</taxon>
        <taxon>Pseudomonadati</taxon>
        <taxon>Bacteroidota</taxon>
        <taxon>Bacteroidia</taxon>
        <taxon>Bacteroidales</taxon>
        <taxon>Rikenellaceae</taxon>
        <taxon>Alistipes</taxon>
    </lineage>
</organism>
<name>A0AAJ1FEP6_9BACT</name>
<dbReference type="EMBL" id="JANGBQ010000001">
    <property type="protein sequence ID" value="MCQ5081409.1"/>
    <property type="molecule type" value="Genomic_DNA"/>
</dbReference>
<dbReference type="AlphaFoldDB" id="A0AAJ1FEP6"/>
<evidence type="ECO:0000313" key="2">
    <source>
        <dbReference type="Proteomes" id="UP001205035"/>
    </source>
</evidence>
<dbReference type="RefSeq" id="WP_022332898.1">
    <property type="nucleotide sequence ID" value="NZ_DAWDUM010000011.1"/>
</dbReference>
<evidence type="ECO:0000313" key="1">
    <source>
        <dbReference type="EMBL" id="MCQ5081409.1"/>
    </source>
</evidence>
<reference evidence="1" key="1">
    <citation type="submission" date="2022-06" db="EMBL/GenBank/DDBJ databases">
        <title>Isolation of gut microbiota from human fecal samples.</title>
        <authorList>
            <person name="Pamer E.G."/>
            <person name="Barat B."/>
            <person name="Waligurski E."/>
            <person name="Medina S."/>
            <person name="Paddock L."/>
            <person name="Mostad J."/>
        </authorList>
    </citation>
    <scope>NUCLEOTIDE SEQUENCE</scope>
    <source>
        <strain evidence="1">DFI.6.22</strain>
    </source>
</reference>
<sequence length="40" mass="4494">MGRESYMRPETEVLDVSVGLGFAASVEGKVEGFDREDWDE</sequence>
<comment type="caution">
    <text evidence="1">The sequence shown here is derived from an EMBL/GenBank/DDBJ whole genome shotgun (WGS) entry which is preliminary data.</text>
</comment>
<gene>
    <name evidence="1" type="ORF">NE651_00680</name>
</gene>
<dbReference type="Proteomes" id="UP001205035">
    <property type="component" value="Unassembled WGS sequence"/>
</dbReference>
<accession>A0AAJ1FEP6</accession>
<dbReference type="GeneID" id="75431061"/>